<accession>A0A1B8HM81</accession>
<evidence type="ECO:0000313" key="2">
    <source>
        <dbReference type="Proteomes" id="UP000092247"/>
    </source>
</evidence>
<name>A0A1B8HM81_9GAMM</name>
<reference evidence="1 2" key="1">
    <citation type="submission" date="2016-06" db="EMBL/GenBank/DDBJ databases">
        <authorList>
            <person name="Kjaerup R.B."/>
            <person name="Dalgaard T.S."/>
            <person name="Juul-Madsen H.R."/>
        </authorList>
    </citation>
    <scope>NUCLEOTIDE SEQUENCE [LARGE SCALE GENOMIC DNA]</scope>
    <source>
        <strain evidence="1 2">GCSL-Mp3</strain>
    </source>
</reference>
<evidence type="ECO:0000313" key="1">
    <source>
        <dbReference type="EMBL" id="OBU10538.1"/>
    </source>
</evidence>
<dbReference type="EMBL" id="LZEX01000003">
    <property type="protein sequence ID" value="OBU10538.1"/>
    <property type="molecule type" value="Genomic_DNA"/>
</dbReference>
<dbReference type="AlphaFoldDB" id="A0A1B8HM81"/>
<comment type="caution">
    <text evidence="1">The sequence shown here is derived from an EMBL/GenBank/DDBJ whole genome shotgun (WGS) entry which is preliminary data.</text>
</comment>
<proteinExistence type="predicted"/>
<dbReference type="Proteomes" id="UP000092247">
    <property type="component" value="Unassembled WGS sequence"/>
</dbReference>
<organism evidence="1 2">
    <name type="scientific">Morganella psychrotolerans</name>
    <dbReference type="NCBI Taxonomy" id="368603"/>
    <lineage>
        <taxon>Bacteria</taxon>
        <taxon>Pseudomonadati</taxon>
        <taxon>Pseudomonadota</taxon>
        <taxon>Gammaproteobacteria</taxon>
        <taxon>Enterobacterales</taxon>
        <taxon>Morganellaceae</taxon>
        <taxon>Morganella</taxon>
    </lineage>
</organism>
<gene>
    <name evidence="1" type="ORF">AYY17_15450</name>
</gene>
<protein>
    <submittedName>
        <fullName evidence="1">Uncharacterized protein</fullName>
    </submittedName>
</protein>
<sequence>MNNELKELIAMLLEDAKRIQQLEPNAGTAARIVAAQKVLTRGDDEYALPVLVATSYRLALAEAGYDYSVNIDGSLVVKDPIACSNGACKWVEHKDVVLRSNNDVIRFIESRN</sequence>